<comment type="caution">
    <text evidence="2">The sequence shown here is derived from an EMBL/GenBank/DDBJ whole genome shotgun (WGS) entry which is preliminary data.</text>
</comment>
<sequence length="125" mass="13928">MAFTVVDKYEYNEYETKRAESEYYEFRGKGFVAGGVRNDEGKTSTLPPKQISDVKTSSFFVLDRLRNGVRSNLRGVSIRPLEITAGGARLQRKQEITLIPSGKNRRGISLGPSKIASGVRSQRGK</sequence>
<keyword evidence="3" id="KW-1185">Reference proteome</keyword>
<gene>
    <name evidence="2" type="ORF">IFM89_015922</name>
</gene>
<evidence type="ECO:0000256" key="1">
    <source>
        <dbReference type="SAM" id="MobiDB-lite"/>
    </source>
</evidence>
<accession>A0A835LZM4</accession>
<reference evidence="2 3" key="1">
    <citation type="submission" date="2020-10" db="EMBL/GenBank/DDBJ databases">
        <title>The Coptis chinensis genome and diversification of protoberbering-type alkaloids.</title>
        <authorList>
            <person name="Wang B."/>
            <person name="Shu S."/>
            <person name="Song C."/>
            <person name="Liu Y."/>
        </authorList>
    </citation>
    <scope>NUCLEOTIDE SEQUENCE [LARGE SCALE GENOMIC DNA]</scope>
    <source>
        <strain evidence="2">HL-2020</strain>
        <tissue evidence="2">Leaf</tissue>
    </source>
</reference>
<evidence type="ECO:0000313" key="2">
    <source>
        <dbReference type="EMBL" id="KAF9605306.1"/>
    </source>
</evidence>
<proteinExistence type="predicted"/>
<dbReference type="EMBL" id="JADFTS010000005">
    <property type="protein sequence ID" value="KAF9605306.1"/>
    <property type="molecule type" value="Genomic_DNA"/>
</dbReference>
<dbReference type="Proteomes" id="UP000631114">
    <property type="component" value="Unassembled WGS sequence"/>
</dbReference>
<protein>
    <submittedName>
        <fullName evidence="2">Uncharacterized protein</fullName>
    </submittedName>
</protein>
<dbReference type="OrthoDB" id="1932658at2759"/>
<organism evidence="2 3">
    <name type="scientific">Coptis chinensis</name>
    <dbReference type="NCBI Taxonomy" id="261450"/>
    <lineage>
        <taxon>Eukaryota</taxon>
        <taxon>Viridiplantae</taxon>
        <taxon>Streptophyta</taxon>
        <taxon>Embryophyta</taxon>
        <taxon>Tracheophyta</taxon>
        <taxon>Spermatophyta</taxon>
        <taxon>Magnoliopsida</taxon>
        <taxon>Ranunculales</taxon>
        <taxon>Ranunculaceae</taxon>
        <taxon>Coptidoideae</taxon>
        <taxon>Coptis</taxon>
    </lineage>
</organism>
<name>A0A835LZM4_9MAGN</name>
<dbReference type="AlphaFoldDB" id="A0A835LZM4"/>
<feature type="region of interest" description="Disordered" evidence="1">
    <location>
        <begin position="101"/>
        <end position="125"/>
    </location>
</feature>
<evidence type="ECO:0000313" key="3">
    <source>
        <dbReference type="Proteomes" id="UP000631114"/>
    </source>
</evidence>